<dbReference type="EMBL" id="MN688676">
    <property type="protein sequence ID" value="QIZ31113.1"/>
    <property type="molecule type" value="Genomic_DNA"/>
</dbReference>
<gene>
    <name evidence="3" type="ORF">orf00089</name>
</gene>
<evidence type="ECO:0000256" key="2">
    <source>
        <dbReference type="SAM" id="MobiDB-lite"/>
    </source>
</evidence>
<organism evidence="3">
    <name type="scientific">Ostreococcus mediterraneus virus 2</name>
    <dbReference type="NCBI Taxonomy" id="2726183"/>
    <lineage>
        <taxon>Viruses</taxon>
        <taxon>Varidnaviria</taxon>
        <taxon>Bamfordvirae</taxon>
        <taxon>Nucleocytoviricota</taxon>
        <taxon>Megaviricetes</taxon>
        <taxon>Algavirales</taxon>
        <taxon>Phycodnaviridae</taxon>
        <taxon>Prasinovirus</taxon>
    </lineage>
</organism>
<reference evidence="3" key="1">
    <citation type="journal article" date="2020" name="Sci. Adv.">
        <title>Virus-host coexistence in phytoplankton through the genomic lens.</title>
        <authorList>
            <person name="Yau S."/>
            <person name="Krasovec M."/>
            <person name="Benites L.F."/>
            <person name="Rombauts S."/>
            <person name="Groussin M."/>
            <person name="Vancaester E."/>
            <person name="Aury J.M."/>
            <person name="Derelle E."/>
            <person name="Desdevises Y."/>
            <person name="Escande M.L."/>
            <person name="Grimsley N."/>
            <person name="Guy J."/>
            <person name="Moreau H."/>
            <person name="Sanchez-Brosseau S."/>
            <person name="van de Peer Y."/>
            <person name="Vandepoele K."/>
            <person name="Gourbiere S."/>
            <person name="Piganeau G."/>
        </authorList>
    </citation>
    <scope>NUCLEOTIDE SEQUENCE</scope>
    <source>
        <strain evidence="3">OmV2</strain>
    </source>
</reference>
<keyword evidence="1" id="KW-0175">Coiled coil</keyword>
<feature type="coiled-coil region" evidence="1">
    <location>
        <begin position="3"/>
        <end position="30"/>
    </location>
</feature>
<feature type="region of interest" description="Disordered" evidence="2">
    <location>
        <begin position="45"/>
        <end position="85"/>
    </location>
</feature>
<name>A0A6H1QUP0_9PHYC</name>
<evidence type="ECO:0000256" key="1">
    <source>
        <dbReference type="SAM" id="Coils"/>
    </source>
</evidence>
<feature type="compositionally biased region" description="Acidic residues" evidence="2">
    <location>
        <begin position="53"/>
        <end position="79"/>
    </location>
</feature>
<accession>A0A6H1QUP0</accession>
<sequence>MPTVDVEQNIMKLRETIEQMTQEVFRLQGTLRLFLDFKKSGLKVVELPHEPREEAEEEPQAEEPQAEEPQAEEPVEEVAESSTQE</sequence>
<proteinExistence type="predicted"/>
<protein>
    <submittedName>
        <fullName evidence="3">Uncharacterized protein</fullName>
    </submittedName>
</protein>
<evidence type="ECO:0000313" key="3">
    <source>
        <dbReference type="EMBL" id="QIZ31113.1"/>
    </source>
</evidence>